<dbReference type="PRINTS" id="PR00344">
    <property type="entry name" value="BCTRLSENSOR"/>
</dbReference>
<evidence type="ECO:0000256" key="2">
    <source>
        <dbReference type="ARBA" id="ARBA00012438"/>
    </source>
</evidence>
<dbReference type="InterPro" id="IPR003594">
    <property type="entry name" value="HATPase_dom"/>
</dbReference>
<evidence type="ECO:0000313" key="6">
    <source>
        <dbReference type="EMBL" id="QCD41828.1"/>
    </source>
</evidence>
<dbReference type="PANTHER" id="PTHR43547">
    <property type="entry name" value="TWO-COMPONENT HISTIDINE KINASE"/>
    <property type="match status" value="1"/>
</dbReference>
<dbReference type="Gene3D" id="3.30.565.10">
    <property type="entry name" value="Histidine kinase-like ATPase, C-terminal domain"/>
    <property type="match status" value="1"/>
</dbReference>
<evidence type="ECO:0000256" key="1">
    <source>
        <dbReference type="ARBA" id="ARBA00000085"/>
    </source>
</evidence>
<dbReference type="PROSITE" id="PS50109">
    <property type="entry name" value="HIS_KIN"/>
    <property type="match status" value="1"/>
</dbReference>
<dbReference type="InterPro" id="IPR015943">
    <property type="entry name" value="WD40/YVTN_repeat-like_dom_sf"/>
</dbReference>
<keyword evidence="6" id="KW-0418">Kinase</keyword>
<dbReference type="AlphaFoldDB" id="A0A4V1D355"/>
<name>A0A4V1D355_9BACT</name>
<dbReference type="GO" id="GO:0000155">
    <property type="term" value="F:phosphorelay sensor kinase activity"/>
    <property type="evidence" value="ECO:0007669"/>
    <property type="project" value="InterPro"/>
</dbReference>
<dbReference type="SMART" id="SM00388">
    <property type="entry name" value="HisKA"/>
    <property type="match status" value="1"/>
</dbReference>
<feature type="region of interest" description="Disordered" evidence="4">
    <location>
        <begin position="1107"/>
        <end position="1129"/>
    </location>
</feature>
<sequence length="1129" mass="127540">MWQHFYSPLIKINIYLCNNHENGNPQLKTLTTIFILLLGFFGSINIKAYTPARRSELSNLCVRAIGQDSYGYIWIATANGLCKSYGNEYDIFFGDKDDSQTVPSSSIIGLFTDSDGWMMVATNTGVCALEKGTKTFHRFNLEDGTRHDFVSYGFIEYADRLLCYGAGGLYELDKKSKRIDLRVRIEGESVKTAVKGPDNQLWISNETCMMGIDSTLKPTIKLEFDPNSHIRTLARTGTGLLLGTPNGVLSFNTIDHTTSPTSVGDDTEVNHMLTLDDGMQLIATGNRGVLVYDPKADSISHKYHNIDFNELQTNEITNVYYDRNKNIWVSTFDKGEVLMSDRPRIFNLNRQLIKSFRNEFVTRTIPDSNGNLWIGTRYNGIAFYDCKNGTRQYFNSQTSPALKSFSHDFVQEMTLDSDGHLWIGYNNSLIVCKPNISASGHIKLEMLKKFPFFVNVVSIAEDVAGQIWVGTDNSGLFIIDRNHNVVKRITTPLIQSNNITKIIPYDDNHMLIAAYTDNIYLIDIGRMAIHTIESSEGKAIDSAIDLMLDRDKKLWIGTYHNGLLHYDFSTQKLESCLGDHNFDIVGLSQDSHGDIWASSSYGLYRFNSKGKAINSYLKSEGLGGNQFHEKCVASMPGGNILFGGNAGIEEISPLTHLEKSPPISIVVRGLWQLPDYRPILSGESENRAEPSVGQITLNHKDNSINIEYFAVCYDRIGDIEYTYMLKGRDKDFIYNGNYTRVSYSDLSSGDYEFYVKARFKGGEWQEPVRLLSVTVTPNPWLSTTAIAIYLLLTLSIVFTINRSYLRFKLIKQKYLLSEERINQEKRTTENRINFFTNISHELRTPLTLICGPAKYLRANHKSMTDEQIKESIDFIDSNVDRLMTLINQLLRFRRVCNETLPLQVAKNDLASQLEALAKLYTFYATENRVTIQFERLTEENTQLTYDSDKVEKIISNLIINAVKYSTDNGTVKLMLDIVKHPAEFENDNDFTYAQISVVDNGLGMQEEDIPKIFQPFKRLLGIDGPKKTDGFGIGLNFVSHLVKEHKGVIRTMKNPTGGMTFTVILPVCDAAFSLSEFQPISPDIRVDNAASYIMTNDESSEKVCCDEPLDTINPDNDEADDIKPKSAMS</sequence>
<dbReference type="InterPro" id="IPR005467">
    <property type="entry name" value="His_kinase_dom"/>
</dbReference>
<dbReference type="InterPro" id="IPR011047">
    <property type="entry name" value="Quinoprotein_ADH-like_sf"/>
</dbReference>
<comment type="catalytic activity">
    <reaction evidence="1">
        <text>ATP + protein L-histidine = ADP + protein N-phospho-L-histidine.</text>
        <dbReference type="EC" id="2.7.13.3"/>
    </reaction>
</comment>
<keyword evidence="6" id="KW-0808">Transferase</keyword>
<dbReference type="Pfam" id="PF02518">
    <property type="entry name" value="HATPase_c"/>
    <property type="match status" value="1"/>
</dbReference>
<accession>A0A4V1D355</accession>
<dbReference type="InterPro" id="IPR003661">
    <property type="entry name" value="HisK_dim/P_dom"/>
</dbReference>
<dbReference type="Gene3D" id="2.60.40.10">
    <property type="entry name" value="Immunoglobulins"/>
    <property type="match status" value="1"/>
</dbReference>
<dbReference type="SMART" id="SM00387">
    <property type="entry name" value="HATPase_c"/>
    <property type="match status" value="1"/>
</dbReference>
<dbReference type="EC" id="2.7.13.3" evidence="2"/>
<dbReference type="EMBL" id="CP039396">
    <property type="protein sequence ID" value="QCD41828.1"/>
    <property type="molecule type" value="Genomic_DNA"/>
</dbReference>
<keyword evidence="7" id="KW-1185">Reference proteome</keyword>
<keyword evidence="3" id="KW-0597">Phosphoprotein</keyword>
<dbReference type="Pfam" id="PF00512">
    <property type="entry name" value="HisKA"/>
    <property type="match status" value="1"/>
</dbReference>
<dbReference type="InterPro" id="IPR011123">
    <property type="entry name" value="Y_Y_Y"/>
</dbReference>
<proteinExistence type="predicted"/>
<organism evidence="6 7">
    <name type="scientific">Duncaniella dubosii</name>
    <dbReference type="NCBI Taxonomy" id="2518971"/>
    <lineage>
        <taxon>Bacteria</taxon>
        <taxon>Pseudomonadati</taxon>
        <taxon>Bacteroidota</taxon>
        <taxon>Bacteroidia</taxon>
        <taxon>Bacteroidales</taxon>
        <taxon>Muribaculaceae</taxon>
        <taxon>Duncaniella</taxon>
    </lineage>
</organism>
<dbReference type="InterPro" id="IPR004358">
    <property type="entry name" value="Sig_transdc_His_kin-like_C"/>
</dbReference>
<dbReference type="Gene3D" id="1.10.287.130">
    <property type="match status" value="1"/>
</dbReference>
<dbReference type="InterPro" id="IPR036097">
    <property type="entry name" value="HisK_dim/P_sf"/>
</dbReference>
<feature type="domain" description="Histidine kinase" evidence="5">
    <location>
        <begin position="837"/>
        <end position="1069"/>
    </location>
</feature>
<reference evidence="7" key="1">
    <citation type="submission" date="2019-02" db="EMBL/GenBank/DDBJ databases">
        <title>Isolation and identification of novel species under the genus Muribaculum.</title>
        <authorList>
            <person name="Miyake S."/>
            <person name="Ding Y."/>
            <person name="Low A."/>
            <person name="Soh M."/>
            <person name="Seedorf H."/>
        </authorList>
    </citation>
    <scope>NUCLEOTIDE SEQUENCE [LARGE SCALE GENOMIC DNA]</scope>
    <source>
        <strain evidence="7">H5</strain>
    </source>
</reference>
<dbReference type="InterPro" id="IPR011110">
    <property type="entry name" value="Reg_prop"/>
</dbReference>
<dbReference type="Proteomes" id="UP000297149">
    <property type="component" value="Chromosome"/>
</dbReference>
<evidence type="ECO:0000256" key="4">
    <source>
        <dbReference type="SAM" id="MobiDB-lite"/>
    </source>
</evidence>
<evidence type="ECO:0000259" key="5">
    <source>
        <dbReference type="PROSITE" id="PS50109"/>
    </source>
</evidence>
<evidence type="ECO:0000313" key="7">
    <source>
        <dbReference type="Proteomes" id="UP000297149"/>
    </source>
</evidence>
<dbReference type="KEGG" id="ddb:E7747_05735"/>
<dbReference type="PANTHER" id="PTHR43547:SF2">
    <property type="entry name" value="HYBRID SIGNAL TRANSDUCTION HISTIDINE KINASE C"/>
    <property type="match status" value="1"/>
</dbReference>
<dbReference type="SUPFAM" id="SSF63829">
    <property type="entry name" value="Calcium-dependent phosphotriesterase"/>
    <property type="match status" value="2"/>
</dbReference>
<dbReference type="InterPro" id="IPR013783">
    <property type="entry name" value="Ig-like_fold"/>
</dbReference>
<protein>
    <recommendedName>
        <fullName evidence="2">histidine kinase</fullName>
        <ecNumber evidence="2">2.7.13.3</ecNumber>
    </recommendedName>
</protein>
<dbReference type="Pfam" id="PF07494">
    <property type="entry name" value="Reg_prop"/>
    <property type="match status" value="3"/>
</dbReference>
<dbReference type="Gene3D" id="2.130.10.10">
    <property type="entry name" value="YVTN repeat-like/Quinoprotein amine dehydrogenase"/>
    <property type="match status" value="3"/>
</dbReference>
<dbReference type="Pfam" id="PF07495">
    <property type="entry name" value="Y_Y_Y"/>
    <property type="match status" value="1"/>
</dbReference>
<gene>
    <name evidence="6" type="ORF">E7747_05735</name>
</gene>
<dbReference type="InterPro" id="IPR036890">
    <property type="entry name" value="HATPase_C_sf"/>
</dbReference>
<evidence type="ECO:0000256" key="3">
    <source>
        <dbReference type="ARBA" id="ARBA00022553"/>
    </source>
</evidence>
<dbReference type="SUPFAM" id="SSF55874">
    <property type="entry name" value="ATPase domain of HSP90 chaperone/DNA topoisomerase II/histidine kinase"/>
    <property type="match status" value="1"/>
</dbReference>
<dbReference type="RefSeq" id="WP_136414682.1">
    <property type="nucleotide sequence ID" value="NZ_CP039396.1"/>
</dbReference>
<dbReference type="SUPFAM" id="SSF47384">
    <property type="entry name" value="Homodimeric domain of signal transducing histidine kinase"/>
    <property type="match status" value="1"/>
</dbReference>
<dbReference type="SUPFAM" id="SSF50998">
    <property type="entry name" value="Quinoprotein alcohol dehydrogenase-like"/>
    <property type="match status" value="1"/>
</dbReference>
<dbReference type="CDD" id="cd00082">
    <property type="entry name" value="HisKA"/>
    <property type="match status" value="1"/>
</dbReference>